<name>Q5WC96_SHOC1</name>
<reference evidence="2 3" key="3">
    <citation type="journal article" date="1997" name="Protein Eng.">
        <title>High-resolution crystal structure of M-protease: phylogeny aided analysis of the high-alkaline adaptation mechanism.</title>
        <authorList>
            <person name="Shirai T."/>
            <person name="Suzuki A."/>
            <person name="Yamane T."/>
            <person name="Ashida T."/>
            <person name="Kobayashi T."/>
            <person name="Ito S."/>
        </authorList>
    </citation>
    <scope>NUCLEOTIDE SEQUENCE [LARGE SCALE GENOMIC DNA]</scope>
    <source>
        <strain evidence="2 3">KSM-K16</strain>
    </source>
</reference>
<dbReference type="NCBIfam" id="NF012161">
    <property type="entry name" value="bla_class_D_main"/>
    <property type="match status" value="1"/>
</dbReference>
<reference evidence="3" key="4">
    <citation type="submission" date="2003-10" db="EMBL/GenBank/DDBJ databases">
        <title>The complete genome sequence of the alkaliphilic Bacillus clausii KSM-K16.</title>
        <authorList>
            <person name="Takaki Y."/>
            <person name="Kageyama Y."/>
            <person name="Shimamura S."/>
            <person name="Suzuki H."/>
            <person name="Nishi S."/>
            <person name="Hatada Y."/>
            <person name="Kawai S."/>
            <person name="Ito S."/>
            <person name="Horikoshi K."/>
        </authorList>
    </citation>
    <scope>NUCLEOTIDE SEQUENCE [LARGE SCALE GENOMIC DNA]</scope>
    <source>
        <strain evidence="3">KSM-K16</strain>
    </source>
</reference>
<dbReference type="GO" id="GO:0008658">
    <property type="term" value="F:penicillin binding"/>
    <property type="evidence" value="ECO:0007669"/>
    <property type="project" value="InterPro"/>
</dbReference>
<dbReference type="Pfam" id="PF00905">
    <property type="entry name" value="Transpeptidase"/>
    <property type="match status" value="1"/>
</dbReference>
<evidence type="ECO:0000259" key="1">
    <source>
        <dbReference type="Pfam" id="PF00905"/>
    </source>
</evidence>
<protein>
    <submittedName>
        <fullName evidence="2">Beta-lactamase</fullName>
        <ecNumber evidence="2">3.5.2.6</ecNumber>
    </submittedName>
</protein>
<dbReference type="EMBL" id="AP006627">
    <property type="protein sequence ID" value="BAD66014.1"/>
    <property type="molecule type" value="Genomic_DNA"/>
</dbReference>
<keyword evidence="3" id="KW-1185">Reference proteome</keyword>
<reference evidence="2 3" key="5">
    <citation type="journal article" date="2007" name="Extremophiles">
        <title>Intragenomic diversity of the V1 regions of 16S rRNA genes in high-alkaline protease-producing Bacillus clausii spp.</title>
        <authorList>
            <person name="Kageyama Y."/>
            <person name="Takaki Y."/>
            <person name="Shimamura S."/>
            <person name="Nishi S."/>
            <person name="Nogi Y."/>
            <person name="Uchimura K."/>
            <person name="Kobayashi T."/>
            <person name="Hitomi J."/>
            <person name="Ozaki K."/>
            <person name="Kawai S."/>
            <person name="Ito S."/>
            <person name="Horikoshi K."/>
        </authorList>
    </citation>
    <scope>NUCLEOTIDE SEQUENCE [LARGE SCALE GENOMIC DNA]</scope>
    <source>
        <strain evidence="2 3">KSM-K16</strain>
    </source>
</reference>
<feature type="domain" description="Penicillin-binding protein transpeptidase" evidence="1">
    <location>
        <begin position="77"/>
        <end position="259"/>
    </location>
</feature>
<gene>
    <name evidence="2" type="ordered locus">ABC3481</name>
</gene>
<reference evidence="2 3" key="1">
    <citation type="journal article" date="1994" name="J. Ferment. Bioeng.">
        <title>Molecular cloning and nucleotide sequence of the gene for an alkaline protease from the alkalophilic Bacillus sp. KSM-K16.</title>
        <authorList>
            <person name="Hakamada Y."/>
            <person name="Kobayashi T."/>
            <person name="Hitomi J."/>
            <person name="Kawai S."/>
            <person name="Ito S."/>
        </authorList>
    </citation>
    <scope>NUCLEOTIDE SEQUENCE [LARGE SCALE GENOMIC DNA]</scope>
    <source>
        <strain evidence="2 3">KSM-K16</strain>
    </source>
</reference>
<dbReference type="AlphaFoldDB" id="Q5WC96"/>
<dbReference type="HOGENOM" id="CLU_035412_3_2_9"/>
<dbReference type="Gene3D" id="3.40.710.10">
    <property type="entry name" value="DD-peptidase/beta-lactamase superfamily"/>
    <property type="match status" value="1"/>
</dbReference>
<dbReference type="InterPro" id="IPR012338">
    <property type="entry name" value="Beta-lactam/transpept-like"/>
</dbReference>
<dbReference type="KEGG" id="bcl:ABC3481"/>
<dbReference type="SUPFAM" id="SSF56601">
    <property type="entry name" value="beta-lactamase/transpeptidase-like"/>
    <property type="match status" value="1"/>
</dbReference>
<sequence>MLEEEDEVKAMKKAIMAASVLGLAGVVAFIGEGVPADEPTFAKEIPKLEEIEAEEYFSGHDGTFVLHDLQQDRTFVYNHERAEKAFPPQSTFTVANALIGLETGAVEDEYDIKYWDGIERELDVWNKDHTLGSGLRHSVVWYYQALARDIGEEQMQKWLDAISYGNRDITGGIDQFWLSSSLEITPLEQADFIHNLYYEVLPFSKDAMKTVKRMMMEEEGDHFTLYGKTGQGPDVGWYVGFIESSNGTYAFVTNLDGTSAHAKEITLSLLEEFHLMDRPS</sequence>
<dbReference type="GO" id="GO:0008800">
    <property type="term" value="F:beta-lactamase activity"/>
    <property type="evidence" value="ECO:0007669"/>
    <property type="project" value="UniProtKB-EC"/>
</dbReference>
<dbReference type="Proteomes" id="UP000001168">
    <property type="component" value="Chromosome"/>
</dbReference>
<organism evidence="2 3">
    <name type="scientific">Shouchella clausii (strain KSM-K16)</name>
    <name type="common">Alkalihalobacillus clausii</name>
    <dbReference type="NCBI Taxonomy" id="66692"/>
    <lineage>
        <taxon>Bacteria</taxon>
        <taxon>Bacillati</taxon>
        <taxon>Bacillota</taxon>
        <taxon>Bacilli</taxon>
        <taxon>Bacillales</taxon>
        <taxon>Bacillaceae</taxon>
        <taxon>Shouchella</taxon>
    </lineage>
</organism>
<reference evidence="2 3" key="2">
    <citation type="journal article" date="1995" name="Appl. Microbiol. Biotechnol.">
        <title>Purification and properties of an alkaline protease from alkalophilic Bacillus sp. KSM-K16.</title>
        <authorList>
            <person name="Kobayashi T."/>
            <person name="Hakamada Y."/>
            <person name="Adachi S."/>
            <person name="Hitomi J."/>
            <person name="Yoshimatsu T."/>
            <person name="Koike K."/>
            <person name="Kawai S."/>
            <person name="Ito S."/>
        </authorList>
    </citation>
    <scope>NUCLEOTIDE SEQUENCE [LARGE SCALE GENOMIC DNA]</scope>
    <source>
        <strain evidence="2 3">KSM-K16</strain>
    </source>
</reference>
<evidence type="ECO:0000313" key="2">
    <source>
        <dbReference type="EMBL" id="BAD66014.1"/>
    </source>
</evidence>
<dbReference type="EC" id="3.5.2.6" evidence="2"/>
<accession>Q5WC96</accession>
<dbReference type="eggNOG" id="COG2602">
    <property type="taxonomic scope" value="Bacteria"/>
</dbReference>
<dbReference type="STRING" id="66692.ABC3481"/>
<dbReference type="InterPro" id="IPR001460">
    <property type="entry name" value="PCN-bd_Tpept"/>
</dbReference>
<keyword evidence="2" id="KW-0378">Hydrolase</keyword>
<evidence type="ECO:0000313" key="3">
    <source>
        <dbReference type="Proteomes" id="UP000001168"/>
    </source>
</evidence>
<proteinExistence type="predicted"/>